<dbReference type="EMBL" id="FR751545">
    <property type="protein sequence ID" value="CBY88581.1"/>
    <property type="molecule type" value="Genomic_DNA"/>
</dbReference>
<accession>F4N9V3</accession>
<evidence type="ECO:0000313" key="3">
    <source>
        <dbReference type="Proteomes" id="UP000008465"/>
    </source>
</evidence>
<dbReference type="InterPro" id="IPR047987">
    <property type="entry name" value="Gp19-like_virus"/>
</dbReference>
<evidence type="ECO:0000313" key="2">
    <source>
        <dbReference type="EMBL" id="CBY88581.1"/>
    </source>
</evidence>
<protein>
    <recommendedName>
        <fullName evidence="1">Terminase large subunit ribonuclease H-like domain-containing protein</fullName>
    </recommendedName>
</protein>
<dbReference type="Proteomes" id="UP000008465">
    <property type="component" value="Segment"/>
</dbReference>
<feature type="domain" description="Terminase large subunit ribonuclease H-like" evidence="1">
    <location>
        <begin position="374"/>
        <end position="482"/>
    </location>
</feature>
<dbReference type="RefSeq" id="YP_004539123.1">
    <property type="nucleotide sequence ID" value="NC_015585.1"/>
</dbReference>
<dbReference type="OrthoDB" id="695at10239"/>
<name>F4N9V3_9CAUD</name>
<dbReference type="InterPro" id="IPR027417">
    <property type="entry name" value="P-loop_NTPase"/>
</dbReference>
<sequence>MDMLQRLQKAALIREHYLTAGFTKFLRDYFAWLGYELTEMQEDIGKFMDDRDYPNKCVMAQRGEAKSTVGIARSLYEFIRNPGGTVLLVSGSDDYAGTLSHAIVSAIMQWDRLDWLKPESRMGARMSFTEGFDVHHSFRIPDKQPSVKAVGIFGQLQGNHVSLLIADDVETTSNGSSPANRARIATLTKEFSAIANNGAEILYLGTPQTQDSIYNSLPQRGFTVRIWPGRYPTVEEEERYGGCLAPYIKQKLDGHPELRTGYGILGNRGAQTDPARYTEQKQLANELDYQQAGFQLQFMLDTSLSDALKQTLRLGDLILFHGSPESAPEVLHWSNNPRHLAELPQDFPLARAQLYLAADFSDTYVKFTNTVAFLDPAGGGTDESVCIATASIGPYIHVIGMHCYHGGQTEENVAAAVEWMHQMGVQSVTIEDNMGHGAVTNMFRGEIKRQGLVMGAEGIYSSGQKEVRILNRLNPIMQRHRVVLHWSVLEEDLRLCRSMANGGREYSLFYQMQNLTTQKDSIPHDDRVETLSAAVFLHAAVLAQDEGQEAEKRLQAVSREFLANPMGYDDKSWIDQRGRPARGARRRLK</sequence>
<keyword evidence="3" id="KW-1185">Reference proteome</keyword>
<dbReference type="Pfam" id="PF22530">
    <property type="entry name" value="Terminase-T7_RNaseH-like"/>
    <property type="match status" value="1"/>
</dbReference>
<dbReference type="KEGG" id="vg:10894630"/>
<dbReference type="Gene3D" id="3.40.50.300">
    <property type="entry name" value="P-loop containing nucleotide triphosphate hydrolases"/>
    <property type="match status" value="1"/>
</dbReference>
<dbReference type="GeneID" id="10894630"/>
<proteinExistence type="predicted"/>
<dbReference type="InterPro" id="IPR054762">
    <property type="entry name" value="Gp19_RNaseH-like"/>
</dbReference>
<dbReference type="NCBIfam" id="NF033889">
    <property type="entry name" value="termin_lrg_T7"/>
    <property type="match status" value="1"/>
</dbReference>
<evidence type="ECO:0000259" key="1">
    <source>
        <dbReference type="Pfam" id="PF22530"/>
    </source>
</evidence>
<reference evidence="3" key="1">
    <citation type="journal article" date="2011" name="Appl. Environ. Microbiol.">
        <title>Bacteriophages LIMElight and LIMEzero of Pantoea agglomerans, belonging to the "phiKMV-like viruses".</title>
        <authorList>
            <person name="Adriaenssens E.M."/>
            <person name="Ceyssens P.J."/>
            <person name="Dunon V."/>
            <person name="Ackermann H.W."/>
            <person name="Van Vaerenbergh J."/>
            <person name="Maes M."/>
            <person name="De Proft M."/>
            <person name="Lavigne R."/>
        </authorList>
    </citation>
    <scope>NUCLEOTIDE SEQUENCE [LARGE SCALE GENOMIC DNA]</scope>
</reference>
<organism evidence="2 3">
    <name type="scientific">Pantoea phage LIMEzero</name>
    <dbReference type="NCBI Taxonomy" id="943335"/>
    <lineage>
        <taxon>Viruses</taxon>
        <taxon>Duplodnaviria</taxon>
        <taxon>Heunggongvirae</taxon>
        <taxon>Uroviricota</taxon>
        <taxon>Caudoviricetes</taxon>
        <taxon>Autographivirales</taxon>
        <taxon>Autoscriptoviridae</taxon>
        <taxon>Stentvirinae</taxon>
        <taxon>Waewaevirus</taxon>
        <taxon>Waewaevirus limezero</taxon>
    </lineage>
</organism>